<feature type="compositionally biased region" description="Low complexity" evidence="1">
    <location>
        <begin position="139"/>
        <end position="150"/>
    </location>
</feature>
<reference evidence="3" key="1">
    <citation type="journal article" date="2023" name="Genome Biol. Evol.">
        <title>First Whole Genome Sequence and Flow Cytometry Genome Size Data for the Lichen-Forming Fungus Ramalina farinacea (Ascomycota).</title>
        <authorList>
            <person name="Llewellyn T."/>
            <person name="Mian S."/>
            <person name="Hill R."/>
            <person name="Leitch I.J."/>
            <person name="Gaya E."/>
        </authorList>
    </citation>
    <scope>NUCLEOTIDE SEQUENCE</scope>
    <source>
        <strain evidence="3">LIQ254RAFAR</strain>
    </source>
</reference>
<feature type="compositionally biased region" description="Polar residues" evidence="1">
    <location>
        <begin position="289"/>
        <end position="303"/>
    </location>
</feature>
<proteinExistence type="predicted"/>
<dbReference type="Proteomes" id="UP001161017">
    <property type="component" value="Unassembled WGS sequence"/>
</dbReference>
<feature type="signal peptide" evidence="2">
    <location>
        <begin position="1"/>
        <end position="24"/>
    </location>
</feature>
<feature type="region of interest" description="Disordered" evidence="1">
    <location>
        <begin position="198"/>
        <end position="303"/>
    </location>
</feature>
<gene>
    <name evidence="3" type="ORF">OHK93_000488</name>
</gene>
<feature type="compositionally biased region" description="Basic and acidic residues" evidence="1">
    <location>
        <begin position="56"/>
        <end position="71"/>
    </location>
</feature>
<keyword evidence="2" id="KW-0732">Signal</keyword>
<evidence type="ECO:0000256" key="2">
    <source>
        <dbReference type="SAM" id="SignalP"/>
    </source>
</evidence>
<name>A0AA43QI85_9LECA</name>
<dbReference type="AlphaFoldDB" id="A0AA43QI85"/>
<feature type="chain" id="PRO_5041225328" description="Transmembrane protein" evidence="2">
    <location>
        <begin position="25"/>
        <end position="366"/>
    </location>
</feature>
<feature type="compositionally biased region" description="Low complexity" evidence="1">
    <location>
        <begin position="247"/>
        <end position="263"/>
    </location>
</feature>
<dbReference type="EMBL" id="JAPUFD010000001">
    <property type="protein sequence ID" value="MDI1485351.1"/>
    <property type="molecule type" value="Genomic_DNA"/>
</dbReference>
<feature type="compositionally biased region" description="Basic and acidic residues" evidence="1">
    <location>
        <begin position="122"/>
        <end position="133"/>
    </location>
</feature>
<organism evidence="3 4">
    <name type="scientific">Ramalina farinacea</name>
    <dbReference type="NCBI Taxonomy" id="258253"/>
    <lineage>
        <taxon>Eukaryota</taxon>
        <taxon>Fungi</taxon>
        <taxon>Dikarya</taxon>
        <taxon>Ascomycota</taxon>
        <taxon>Pezizomycotina</taxon>
        <taxon>Lecanoromycetes</taxon>
        <taxon>OSLEUM clade</taxon>
        <taxon>Lecanoromycetidae</taxon>
        <taxon>Lecanorales</taxon>
        <taxon>Lecanorineae</taxon>
        <taxon>Ramalinaceae</taxon>
        <taxon>Ramalina</taxon>
    </lineage>
</organism>
<sequence length="366" mass="39769">MPAPIAKGLIISFSLLFAAGAALYENPQVRQWVDESRRKVAVALHSLGDELAPQQSDEREQRRRDASTREDESAEAAERRRRARQEILERGRMMEERRRAAAEEQQQQPNQGKGKSMSFDDLVDKDGSLKKEEAEPEAEAPIATTTAAEPNFQGGLRHRGASTSESSFNAAAALGATVANPFVDENFVDRFGSWEEARWAAEKESQSRSPTPTLASPPVPPKPAAYQPQTLLIDTTDVVSNHPSEQLVSLTPTTTASSAAADLAELDQGDRRPQAPSPESYLSVDEWAQEQSVHQSFHSPQQSLADAFVHTQQPHINAAVTGEGSVADSVEHASQAGTEDVDVMSEFEDGINTPSTWTEVGSVASE</sequence>
<evidence type="ECO:0000313" key="4">
    <source>
        <dbReference type="Proteomes" id="UP001161017"/>
    </source>
</evidence>
<evidence type="ECO:0000313" key="3">
    <source>
        <dbReference type="EMBL" id="MDI1485351.1"/>
    </source>
</evidence>
<evidence type="ECO:0008006" key="5">
    <source>
        <dbReference type="Google" id="ProtNLM"/>
    </source>
</evidence>
<keyword evidence="4" id="KW-1185">Reference proteome</keyword>
<evidence type="ECO:0000256" key="1">
    <source>
        <dbReference type="SAM" id="MobiDB-lite"/>
    </source>
</evidence>
<feature type="region of interest" description="Disordered" evidence="1">
    <location>
        <begin position="45"/>
        <end position="163"/>
    </location>
</feature>
<accession>A0AA43QI85</accession>
<protein>
    <recommendedName>
        <fullName evidence="5">Transmembrane protein</fullName>
    </recommendedName>
</protein>
<feature type="compositionally biased region" description="Basic and acidic residues" evidence="1">
    <location>
        <begin position="84"/>
        <end position="102"/>
    </location>
</feature>
<comment type="caution">
    <text evidence="3">The sequence shown here is derived from an EMBL/GenBank/DDBJ whole genome shotgun (WGS) entry which is preliminary data.</text>
</comment>
<feature type="compositionally biased region" description="Polar residues" evidence="1">
    <location>
        <begin position="229"/>
        <end position="246"/>
    </location>
</feature>